<keyword evidence="3" id="KW-1185">Reference proteome</keyword>
<name>A0AAN8EKY8_9EURO</name>
<evidence type="ECO:0000313" key="2">
    <source>
        <dbReference type="EMBL" id="KAK5951900.1"/>
    </source>
</evidence>
<dbReference type="AlphaFoldDB" id="A0AAN8EKY8"/>
<dbReference type="Proteomes" id="UP001316803">
    <property type="component" value="Unassembled WGS sequence"/>
</dbReference>
<dbReference type="PANTHER" id="PTHR42070">
    <property type="entry name" value="FILAMENT ASSOCIATED PROTEIN, PUTATIVE (AFU_ORTHOLOGUE AFUA_8G06630)-RELATED"/>
    <property type="match status" value="1"/>
</dbReference>
<protein>
    <recommendedName>
        <fullName evidence="4">BZIP domain-containing protein</fullName>
    </recommendedName>
</protein>
<feature type="compositionally biased region" description="Polar residues" evidence="1">
    <location>
        <begin position="112"/>
        <end position="130"/>
    </location>
</feature>
<feature type="compositionally biased region" description="Basic and acidic residues" evidence="1">
    <location>
        <begin position="13"/>
        <end position="28"/>
    </location>
</feature>
<evidence type="ECO:0000256" key="1">
    <source>
        <dbReference type="SAM" id="MobiDB-lite"/>
    </source>
</evidence>
<dbReference type="CDD" id="cd14688">
    <property type="entry name" value="bZIP_YAP"/>
    <property type="match status" value="1"/>
</dbReference>
<reference evidence="2 3" key="1">
    <citation type="submission" date="2022-12" db="EMBL/GenBank/DDBJ databases">
        <title>Genomic features and morphological characterization of a novel Knufia sp. strain isolated from spacecraft assembly facility.</title>
        <authorList>
            <person name="Teixeira M."/>
            <person name="Chander A.M."/>
            <person name="Stajich J.E."/>
            <person name="Venkateswaran K."/>
        </authorList>
    </citation>
    <scope>NUCLEOTIDE SEQUENCE [LARGE SCALE GENOMIC DNA]</scope>
    <source>
        <strain evidence="2 3">FJI-L2-BK-P2</strain>
    </source>
</reference>
<dbReference type="EMBL" id="JAKLMC020000018">
    <property type="protein sequence ID" value="KAK5951900.1"/>
    <property type="molecule type" value="Genomic_DNA"/>
</dbReference>
<sequence length="282" mass="31207">MPQNATPPAADQTKTKQERIRDNQRRSRARRQEYLSDLEKRLSECQLTCRTADLNLAAKIELQIENARLRELLSLAGVNDQFVDHYVSQAVAQSGQYPQENGPLRQLKPRVTGTSSIRSLSDDAQQNSVPRSRGSVPLPTSQSSSSITGMRMASMAIPREPLSDYATTFPVSSMPGLSTPTDFDWLYQSTPSLQSQSPRDDFCCDTFLIPSQGPAPVADDKAILCSVAKQMIEQYHISPMEMEQVKAKLAAGFCRPAYIGAGCAVNNQTLFQVLNELSLRYS</sequence>
<comment type="caution">
    <text evidence="2">The sequence shown here is derived from an EMBL/GenBank/DDBJ whole genome shotgun (WGS) entry which is preliminary data.</text>
</comment>
<feature type="region of interest" description="Disordered" evidence="1">
    <location>
        <begin position="1"/>
        <end position="28"/>
    </location>
</feature>
<organism evidence="2 3">
    <name type="scientific">Knufia fluminis</name>
    <dbReference type="NCBI Taxonomy" id="191047"/>
    <lineage>
        <taxon>Eukaryota</taxon>
        <taxon>Fungi</taxon>
        <taxon>Dikarya</taxon>
        <taxon>Ascomycota</taxon>
        <taxon>Pezizomycotina</taxon>
        <taxon>Eurotiomycetes</taxon>
        <taxon>Chaetothyriomycetidae</taxon>
        <taxon>Chaetothyriales</taxon>
        <taxon>Trichomeriaceae</taxon>
        <taxon>Knufia</taxon>
    </lineage>
</organism>
<evidence type="ECO:0000313" key="3">
    <source>
        <dbReference type="Proteomes" id="UP001316803"/>
    </source>
</evidence>
<dbReference type="Gene3D" id="1.20.5.170">
    <property type="match status" value="1"/>
</dbReference>
<proteinExistence type="predicted"/>
<evidence type="ECO:0008006" key="4">
    <source>
        <dbReference type="Google" id="ProtNLM"/>
    </source>
</evidence>
<dbReference type="PANTHER" id="PTHR42070:SF1">
    <property type="entry name" value="FILAMENT ASSOCIATED PROTEIN, PUTATIVE (AFU_ORTHOLOGUE AFUA_8G06630)-RELATED"/>
    <property type="match status" value="1"/>
</dbReference>
<feature type="region of interest" description="Disordered" evidence="1">
    <location>
        <begin position="95"/>
        <end position="148"/>
    </location>
</feature>
<accession>A0AAN8EKY8</accession>
<gene>
    <name evidence="2" type="ORF">OHC33_007193</name>
</gene>